<name>A0AAD5D7W3_AMBAR</name>
<evidence type="ECO:0000256" key="3">
    <source>
        <dbReference type="PROSITE-ProRule" id="PRU00703"/>
    </source>
</evidence>
<dbReference type="SMART" id="SM00116">
    <property type="entry name" value="CBS"/>
    <property type="match status" value="4"/>
</dbReference>
<proteinExistence type="predicted"/>
<dbReference type="Proteomes" id="UP001206925">
    <property type="component" value="Unassembled WGS sequence"/>
</dbReference>
<dbReference type="PROSITE" id="PS51371">
    <property type="entry name" value="CBS"/>
    <property type="match status" value="3"/>
</dbReference>
<feature type="domain" description="CBS" evidence="4">
    <location>
        <begin position="705"/>
        <end position="766"/>
    </location>
</feature>
<dbReference type="Pfam" id="PF00571">
    <property type="entry name" value="CBS"/>
    <property type="match status" value="2"/>
</dbReference>
<gene>
    <name evidence="5" type="ORF">M8C21_027643</name>
</gene>
<keyword evidence="2 3" id="KW-0129">CBS domain</keyword>
<dbReference type="EMBL" id="JAMZMK010005281">
    <property type="protein sequence ID" value="KAI7753756.1"/>
    <property type="molecule type" value="Genomic_DNA"/>
</dbReference>
<evidence type="ECO:0000313" key="6">
    <source>
        <dbReference type="Proteomes" id="UP001206925"/>
    </source>
</evidence>
<dbReference type="CDD" id="cd02205">
    <property type="entry name" value="CBS_pair_SF"/>
    <property type="match status" value="1"/>
</dbReference>
<dbReference type="Gene3D" id="3.10.580.10">
    <property type="entry name" value="CBS-domain"/>
    <property type="match status" value="2"/>
</dbReference>
<evidence type="ECO:0000256" key="2">
    <source>
        <dbReference type="ARBA" id="ARBA00023122"/>
    </source>
</evidence>
<evidence type="ECO:0000259" key="4">
    <source>
        <dbReference type="PROSITE" id="PS51371"/>
    </source>
</evidence>
<feature type="domain" description="CBS" evidence="4">
    <location>
        <begin position="623"/>
        <end position="681"/>
    </location>
</feature>
<organism evidence="5 6">
    <name type="scientific">Ambrosia artemisiifolia</name>
    <name type="common">Common ragweed</name>
    <dbReference type="NCBI Taxonomy" id="4212"/>
    <lineage>
        <taxon>Eukaryota</taxon>
        <taxon>Viridiplantae</taxon>
        <taxon>Streptophyta</taxon>
        <taxon>Embryophyta</taxon>
        <taxon>Tracheophyta</taxon>
        <taxon>Spermatophyta</taxon>
        <taxon>Magnoliopsida</taxon>
        <taxon>eudicotyledons</taxon>
        <taxon>Gunneridae</taxon>
        <taxon>Pentapetalae</taxon>
        <taxon>asterids</taxon>
        <taxon>campanulids</taxon>
        <taxon>Asterales</taxon>
        <taxon>Asteraceae</taxon>
        <taxon>Asteroideae</taxon>
        <taxon>Heliantheae alliance</taxon>
        <taxon>Heliantheae</taxon>
        <taxon>Ambrosia</taxon>
    </lineage>
</organism>
<comment type="caution">
    <text evidence="5">The sequence shown here is derived from an EMBL/GenBank/DDBJ whole genome shotgun (WGS) entry which is preliminary data.</text>
</comment>
<dbReference type="InterPro" id="IPR050511">
    <property type="entry name" value="AMPK_gamma/SDS23_families"/>
</dbReference>
<dbReference type="PANTHER" id="PTHR13780:SF145">
    <property type="entry name" value="CBS DOMAIN-CONTAINING PROTEIN"/>
    <property type="match status" value="1"/>
</dbReference>
<dbReference type="PANTHER" id="PTHR13780">
    <property type="entry name" value="AMP-ACTIVATED PROTEIN KINASE, GAMMA REGULATORY SUBUNIT"/>
    <property type="match status" value="1"/>
</dbReference>
<evidence type="ECO:0000256" key="1">
    <source>
        <dbReference type="ARBA" id="ARBA00022737"/>
    </source>
</evidence>
<feature type="domain" description="CBS" evidence="4">
    <location>
        <begin position="411"/>
        <end position="476"/>
    </location>
</feature>
<dbReference type="SUPFAM" id="SSF54631">
    <property type="entry name" value="CBS-domain pair"/>
    <property type="match status" value="2"/>
</dbReference>
<dbReference type="InterPro" id="IPR046342">
    <property type="entry name" value="CBS_dom_sf"/>
</dbReference>
<sequence length="782" mass="88621">MSSQVESVCFLGTFMSHVDRCIDYICGADLLDRRHQIEERQDVEIETVVLVEHDPGYAAGEPPDSFEVVKVVESSEEVMDEPSVHILLSHECESEHQIDKENKALFKFSLEVVNKSKCGDRFLIHHSQLRIFSGDRRFKWKRSCLRRDNISEMIDLHEDGVDILVDPDRRQMQMKVDFYEAGTRITKNADWYTPLSRSTSDIHIAPQLIIFPNFGSCSIMDKTNKQSATLTLILALHVSRPLDKIKPSTADIPSSQYQPQFPSLCANTTKPHSCNSPSSHRSSLYYLEREKSTDISRERQKRYSRETEREQKLVLVLERYTKCCKSSWSHLREKVTYISRERERVSYSYIYRERERERERMVSEEGSPRSPEAKIGKEVEDLWDIQEAQLTPTEKLNACFESIPVSEFPHASPSQVIEIRSDASLGEAVRLLSQNKILSAPVVDVDAPEDASWIDRYLGMVEFAGIVVWILHQSEKNNGPDASDAFQSAIEDSIGPAVAAAANGMASPRYRSSQPGSPKTAGNFFELLTSSDFYKNTKVKDISGSFRWAPFLALQTSNSFLTMLLLLSKYRMKSVPVVDLGGQMIDNIITQSAVIHMLGECADLQWFRSLGSKKLCELGLPLMNTNQVIKVDEDEPVLQAFRLMREKGVGGLPVVSGGNKPVANISIRDIQFLLTAPEIYKDYRSITAKNFVTSVKRYLENNQKASPFVSGMITCRKEDTLKDVITKLDSEEIHRIYVVDDDGNLEGVITLRDIISRIVHEPRGYFGDFFDGVLPLPANSRV</sequence>
<evidence type="ECO:0000313" key="5">
    <source>
        <dbReference type="EMBL" id="KAI7753756.1"/>
    </source>
</evidence>
<keyword evidence="6" id="KW-1185">Reference proteome</keyword>
<reference evidence="5" key="1">
    <citation type="submission" date="2022-06" db="EMBL/GenBank/DDBJ databases">
        <title>Uncovering the hologenomic basis of an extraordinary plant invasion.</title>
        <authorList>
            <person name="Bieker V.C."/>
            <person name="Martin M.D."/>
            <person name="Gilbert T."/>
            <person name="Hodgins K."/>
            <person name="Battlay P."/>
            <person name="Petersen B."/>
            <person name="Wilson J."/>
        </authorList>
    </citation>
    <scope>NUCLEOTIDE SEQUENCE</scope>
    <source>
        <strain evidence="5">AA19_3_7</strain>
        <tissue evidence="5">Leaf</tissue>
    </source>
</reference>
<accession>A0AAD5D7W3</accession>
<protein>
    <recommendedName>
        <fullName evidence="4">CBS domain-containing protein</fullName>
    </recommendedName>
</protein>
<dbReference type="InterPro" id="IPR000644">
    <property type="entry name" value="CBS_dom"/>
</dbReference>
<dbReference type="AlphaFoldDB" id="A0AAD5D7W3"/>
<keyword evidence="1" id="KW-0677">Repeat</keyword>